<protein>
    <recommendedName>
        <fullName evidence="3">Lipoprotein</fullName>
    </recommendedName>
</protein>
<sequence>MKRIFFVVLLAFVLLAGCKKDVRVETSDLSQASPACMQAEHSRSLDLCKSEYFNTTLTLDSQAPYWGMYVENKGDDYIRVDTGGGIVQVDAKTSLWIYNQEPCAGENRIGFCTNSGKKWKAQ</sequence>
<name>A0ABV1GAZ0_9FIRM</name>
<accession>A0ABV1GAZ0</accession>
<gene>
    <name evidence="1" type="ORF">WMO24_00750</name>
</gene>
<evidence type="ECO:0008006" key="3">
    <source>
        <dbReference type="Google" id="ProtNLM"/>
    </source>
</evidence>
<evidence type="ECO:0000313" key="1">
    <source>
        <dbReference type="EMBL" id="MEQ2518975.1"/>
    </source>
</evidence>
<keyword evidence="2" id="KW-1185">Reference proteome</keyword>
<reference evidence="1 2" key="1">
    <citation type="submission" date="2024-03" db="EMBL/GenBank/DDBJ databases">
        <title>Human intestinal bacterial collection.</title>
        <authorList>
            <person name="Pauvert C."/>
            <person name="Hitch T.C.A."/>
            <person name="Clavel T."/>
        </authorList>
    </citation>
    <scope>NUCLEOTIDE SEQUENCE [LARGE SCALE GENOMIC DNA]</scope>
    <source>
        <strain evidence="1 2">CLA-JM-H11</strain>
    </source>
</reference>
<proteinExistence type="predicted"/>
<organism evidence="1 2">
    <name type="scientific">Ruthenibacterium intestinale</name>
    <dbReference type="NCBI Taxonomy" id="3133163"/>
    <lineage>
        <taxon>Bacteria</taxon>
        <taxon>Bacillati</taxon>
        <taxon>Bacillota</taxon>
        <taxon>Clostridia</taxon>
        <taxon>Eubacteriales</taxon>
        <taxon>Oscillospiraceae</taxon>
        <taxon>Ruthenibacterium</taxon>
    </lineage>
</organism>
<dbReference type="PROSITE" id="PS51257">
    <property type="entry name" value="PROKAR_LIPOPROTEIN"/>
    <property type="match status" value="1"/>
</dbReference>
<evidence type="ECO:0000313" key="2">
    <source>
        <dbReference type="Proteomes" id="UP001477672"/>
    </source>
</evidence>
<dbReference type="RefSeq" id="WP_349214163.1">
    <property type="nucleotide sequence ID" value="NZ_JBBMFA010000026.1"/>
</dbReference>
<dbReference type="EMBL" id="JBBMFA010000026">
    <property type="protein sequence ID" value="MEQ2518975.1"/>
    <property type="molecule type" value="Genomic_DNA"/>
</dbReference>
<comment type="caution">
    <text evidence="1">The sequence shown here is derived from an EMBL/GenBank/DDBJ whole genome shotgun (WGS) entry which is preliminary data.</text>
</comment>
<dbReference type="Proteomes" id="UP001477672">
    <property type="component" value="Unassembled WGS sequence"/>
</dbReference>